<evidence type="ECO:0000259" key="8">
    <source>
        <dbReference type="Pfam" id="PF02776"/>
    </source>
</evidence>
<dbReference type="PANTHER" id="PTHR42916:SF1">
    <property type="entry name" value="PROTEIN PHYLLO, CHLOROPLASTIC"/>
    <property type="match status" value="1"/>
</dbReference>
<dbReference type="GO" id="GO:0000287">
    <property type="term" value="F:magnesium ion binding"/>
    <property type="evidence" value="ECO:0007669"/>
    <property type="project" value="UniProtKB-UniRule"/>
</dbReference>
<comment type="cofactor">
    <cofactor evidence="7">
        <name>thiamine diphosphate</name>
        <dbReference type="ChEBI" id="CHEBI:58937"/>
    </cofactor>
    <text evidence="7">Binds 1 thiamine pyrophosphate per subunit.</text>
</comment>
<keyword evidence="5 7" id="KW-0786">Thiamine pyrophosphate</keyword>
<dbReference type="PIRSF" id="PIRSF004983">
    <property type="entry name" value="MenD"/>
    <property type="match status" value="1"/>
</dbReference>
<comment type="catalytic activity">
    <reaction evidence="7">
        <text>isochorismate + 2-oxoglutarate + H(+) = 5-enolpyruvoyl-6-hydroxy-2-succinyl-cyclohex-3-ene-1-carboxylate + CO2</text>
        <dbReference type="Rhea" id="RHEA:25593"/>
        <dbReference type="ChEBI" id="CHEBI:15378"/>
        <dbReference type="ChEBI" id="CHEBI:16526"/>
        <dbReference type="ChEBI" id="CHEBI:16810"/>
        <dbReference type="ChEBI" id="CHEBI:29780"/>
        <dbReference type="ChEBI" id="CHEBI:58818"/>
        <dbReference type="EC" id="2.2.1.9"/>
    </reaction>
</comment>
<dbReference type="Pfam" id="PF02776">
    <property type="entry name" value="TPP_enzyme_N"/>
    <property type="match status" value="1"/>
</dbReference>
<keyword evidence="4 7" id="KW-0460">Magnesium</keyword>
<comment type="pathway">
    <text evidence="7">Quinol/quinone metabolism; 1,4-dihydroxy-2-naphthoate biosynthesis; 1,4-dihydroxy-2-naphthoate from chorismate: step 2/7.</text>
</comment>
<dbReference type="InterPro" id="IPR029061">
    <property type="entry name" value="THDP-binding"/>
</dbReference>
<evidence type="ECO:0000256" key="5">
    <source>
        <dbReference type="ARBA" id="ARBA00023052"/>
    </source>
</evidence>
<organism evidence="9 10">
    <name type="scientific">Segatella baroniae F0067</name>
    <dbReference type="NCBI Taxonomy" id="1115809"/>
    <lineage>
        <taxon>Bacteria</taxon>
        <taxon>Pseudomonadati</taxon>
        <taxon>Bacteroidota</taxon>
        <taxon>Bacteroidia</taxon>
        <taxon>Bacteroidales</taxon>
        <taxon>Prevotellaceae</taxon>
        <taxon>Segatella</taxon>
    </lineage>
</organism>
<proteinExistence type="inferred from homology"/>
<keyword evidence="10" id="KW-1185">Reference proteome</keyword>
<dbReference type="CDD" id="cd07037">
    <property type="entry name" value="TPP_PYR_MenD"/>
    <property type="match status" value="1"/>
</dbReference>
<evidence type="ECO:0000256" key="4">
    <source>
        <dbReference type="ARBA" id="ARBA00022842"/>
    </source>
</evidence>
<dbReference type="GO" id="GO:0030145">
    <property type="term" value="F:manganese ion binding"/>
    <property type="evidence" value="ECO:0007669"/>
    <property type="project" value="UniProtKB-UniRule"/>
</dbReference>
<dbReference type="HAMAP" id="MF_01659">
    <property type="entry name" value="MenD"/>
    <property type="match status" value="1"/>
</dbReference>
<dbReference type="NCBIfam" id="TIGR00173">
    <property type="entry name" value="menD"/>
    <property type="match status" value="1"/>
</dbReference>
<dbReference type="InterPro" id="IPR012001">
    <property type="entry name" value="Thiamin_PyroP_enz_TPP-bd_dom"/>
</dbReference>
<evidence type="ECO:0000313" key="10">
    <source>
        <dbReference type="Proteomes" id="UP000016648"/>
    </source>
</evidence>
<keyword evidence="1 7" id="KW-0474">Menaquinone biosynthesis</keyword>
<name>U2QD16_9BACT</name>
<protein>
    <recommendedName>
        <fullName evidence="7">2-succinyl-5-enolpyruvyl-6-hydroxy-3-cyclohexene-1-carboxylate synthase</fullName>
        <shortName evidence="7">SEPHCHC synthase</shortName>
        <ecNumber evidence="7">2.2.1.9</ecNumber>
    </recommendedName>
    <alternativeName>
        <fullName evidence="7">Menaquinone biosynthesis protein MenD</fullName>
    </alternativeName>
</protein>
<comment type="caution">
    <text evidence="9">The sequence shown here is derived from an EMBL/GenBank/DDBJ whole genome shotgun (WGS) entry which is preliminary data.</text>
</comment>
<dbReference type="UniPathway" id="UPA01057">
    <property type="reaction ID" value="UER00164"/>
</dbReference>
<keyword evidence="2 7" id="KW-0808">Transferase</keyword>
<dbReference type="AlphaFoldDB" id="U2QD16"/>
<dbReference type="InterPro" id="IPR004433">
    <property type="entry name" value="MenaQ_synth_MenD"/>
</dbReference>
<dbReference type="SUPFAM" id="SSF52518">
    <property type="entry name" value="Thiamin diphosphate-binding fold (THDP-binding)"/>
    <property type="match status" value="2"/>
</dbReference>
<dbReference type="PATRIC" id="fig|1115809.3.peg.1426"/>
<evidence type="ECO:0000256" key="7">
    <source>
        <dbReference type="HAMAP-Rule" id="MF_01659"/>
    </source>
</evidence>
<feature type="domain" description="Thiamine pyrophosphate enzyme N-terminal TPP-binding" evidence="8">
    <location>
        <begin position="20"/>
        <end position="121"/>
    </location>
</feature>
<dbReference type="Gene3D" id="3.40.50.970">
    <property type="match status" value="2"/>
</dbReference>
<dbReference type="SUPFAM" id="SSF52467">
    <property type="entry name" value="DHS-like NAD/FAD-binding domain"/>
    <property type="match status" value="1"/>
</dbReference>
<evidence type="ECO:0000256" key="6">
    <source>
        <dbReference type="ARBA" id="ARBA00023211"/>
    </source>
</evidence>
<comment type="cofactor">
    <cofactor evidence="7">
        <name>Mg(2+)</name>
        <dbReference type="ChEBI" id="CHEBI:18420"/>
    </cofactor>
    <cofactor evidence="7">
        <name>Mn(2+)</name>
        <dbReference type="ChEBI" id="CHEBI:29035"/>
    </cofactor>
</comment>
<comment type="subunit">
    <text evidence="7">Homodimer.</text>
</comment>
<evidence type="ECO:0000256" key="3">
    <source>
        <dbReference type="ARBA" id="ARBA00022723"/>
    </source>
</evidence>
<dbReference type="EMBL" id="AWEY01000026">
    <property type="protein sequence ID" value="ERK39213.1"/>
    <property type="molecule type" value="Genomic_DNA"/>
</dbReference>
<comment type="similarity">
    <text evidence="7">Belongs to the TPP enzyme family. MenD subfamily.</text>
</comment>
<keyword evidence="3 7" id="KW-0479">Metal-binding</keyword>
<evidence type="ECO:0000256" key="1">
    <source>
        <dbReference type="ARBA" id="ARBA00022428"/>
    </source>
</evidence>
<keyword evidence="6 7" id="KW-0464">Manganese</keyword>
<dbReference type="EC" id="2.2.1.9" evidence="7"/>
<gene>
    <name evidence="7 9" type="primary">menD</name>
    <name evidence="9" type="ORF">HMPREF9135_1935</name>
</gene>
<dbReference type="GO" id="GO:0070204">
    <property type="term" value="F:2-succinyl-5-enolpyruvyl-6-hydroxy-3-cyclohexene-1-carboxylic-acid synthase activity"/>
    <property type="evidence" value="ECO:0007669"/>
    <property type="project" value="UniProtKB-UniRule"/>
</dbReference>
<dbReference type="RefSeq" id="WP_021589757.1">
    <property type="nucleotide sequence ID" value="NZ_AWEY01000026.1"/>
</dbReference>
<sequence length="569" mass="63371">MYSNSFTSQKRFSNKENVNILTSLLMAHGVKHAVVCPGSRNAPVVHNLKECGDIACHPVTDERSAGFYALGMSLATGEPVAVCVTSGTALLNVAPAVAEAFYQHVPLVVISADRPQAWIEQLDGQTLPQPDAFGRFVHKCVSLPEPVDKEQRWHCNRLVNEALLACKWYGGGPVHINVPIAEPLYAFNQQFLKAERLIDQMGPIGWQSGAFCKLKEQLLQAERPLIVLGQTKRCEVEPGFSNRLAAANIPVWVEMMGDEGANPHVDELVCLAEREISTHPERLSDYLPDFILYAGGNLVSKRLKHFLRQAEQADVWEVTADGGVHDTFMNVKHVIQSTTQELCANLYVEASPIHEAYFRRWELLSQRVSRHLQLFVPRYSELLAVKLFNERMQSDGTWPCAVHYANSMSVRMGMVYSRHYFHCNRGVNGIEGSLSTAAGHSLVTDERVHVVIGDLSFFYDQNALWNDSLRGNLRILLLNNGCGGIFGKFEGLKDSPARAELVMAAHRTTAEGLCRTYGIDYHRAVDAASLADLMGVLTAPSARRPVLLEVFTDPDEDMNTYQEYFNTLS</sequence>
<accession>U2QD16</accession>
<reference evidence="9 10" key="1">
    <citation type="submission" date="2013-08" db="EMBL/GenBank/DDBJ databases">
        <authorList>
            <person name="Durkin A.S."/>
            <person name="Haft D.R."/>
            <person name="McCorrison J."/>
            <person name="Torralba M."/>
            <person name="Gillis M."/>
            <person name="Haft D.H."/>
            <person name="Methe B."/>
            <person name="Sutton G."/>
            <person name="Nelson K.E."/>
        </authorList>
    </citation>
    <scope>NUCLEOTIDE SEQUENCE [LARGE SCALE GENOMIC DNA]</scope>
    <source>
        <strain evidence="9 10">F0067</strain>
    </source>
</reference>
<dbReference type="InterPro" id="IPR029035">
    <property type="entry name" value="DHS-like_NAD/FAD-binding_dom"/>
</dbReference>
<dbReference type="UniPathway" id="UPA00079"/>
<evidence type="ECO:0000313" key="9">
    <source>
        <dbReference type="EMBL" id="ERK39213.1"/>
    </source>
</evidence>
<dbReference type="GO" id="GO:0030976">
    <property type="term" value="F:thiamine pyrophosphate binding"/>
    <property type="evidence" value="ECO:0007669"/>
    <property type="project" value="UniProtKB-UniRule"/>
</dbReference>
<comment type="function">
    <text evidence="7">Catalyzes the thiamine diphosphate-dependent decarboxylation of 2-oxoglutarate and the subsequent addition of the resulting succinic semialdehyde-thiamine pyrophosphate anion to isochorismate to yield 2-succinyl-5-enolpyruvyl-6-hydroxy-3-cyclohexene-1-carboxylate (SEPHCHC).</text>
</comment>
<dbReference type="Proteomes" id="UP000016648">
    <property type="component" value="Unassembled WGS sequence"/>
</dbReference>
<dbReference type="PANTHER" id="PTHR42916">
    <property type="entry name" value="2-SUCCINYL-5-ENOLPYRUVYL-6-HYDROXY-3-CYCLOHEXENE-1-CARBOXYLATE SYNTHASE"/>
    <property type="match status" value="1"/>
</dbReference>
<comment type="pathway">
    <text evidence="7">Quinol/quinone metabolism; menaquinone biosynthesis.</text>
</comment>
<dbReference type="Gene3D" id="3.40.50.1220">
    <property type="entry name" value="TPP-binding domain"/>
    <property type="match status" value="1"/>
</dbReference>
<dbReference type="GO" id="GO:0009234">
    <property type="term" value="P:menaquinone biosynthetic process"/>
    <property type="evidence" value="ECO:0007669"/>
    <property type="project" value="UniProtKB-UniRule"/>
</dbReference>
<evidence type="ECO:0000256" key="2">
    <source>
        <dbReference type="ARBA" id="ARBA00022679"/>
    </source>
</evidence>